<protein>
    <submittedName>
        <fullName evidence="6">LysR family transcriptional regulator</fullName>
    </submittedName>
</protein>
<dbReference type="Pfam" id="PF00126">
    <property type="entry name" value="HTH_1"/>
    <property type="match status" value="1"/>
</dbReference>
<sequence length="305" mass="33533">MSLVRLRTFMEVYRQRSISGAARALNLTQPAVSQHISGLEVAIGRPLFERQPQGVMPTPAAEDLAADIGNSLDTAESALASARARSMDVSGTLQIIGHADFMADKLAGELLPLLESGIRVHMHTGDGPLVAQMVIEGHCDLGITAHPVTDSRLKGEVIFTDKVVAVAAPEVAQRIHTSHDCAAGLLREPLLAYNLELSLIDHWLDKNRIKYQTLLPALVGQDLRGLRSLLLQGFGWSVMPLFLCQEHIDNGELVTLHAPVGDTDIRYNLVWLPSALRQPRIAHARQTLVWRLNRAGQQRWDKNAQ</sequence>
<name>A0A6B9GBW6_PANCY</name>
<dbReference type="EMBL" id="CP024770">
    <property type="protein sequence ID" value="QGY32830.1"/>
    <property type="molecule type" value="Genomic_DNA"/>
</dbReference>
<proteinExistence type="inferred from homology"/>
<comment type="similarity">
    <text evidence="1">Belongs to the LysR transcriptional regulatory family.</text>
</comment>
<accession>A0A6B9GBW6</accession>
<dbReference type="PANTHER" id="PTHR30126">
    <property type="entry name" value="HTH-TYPE TRANSCRIPTIONAL REGULATOR"/>
    <property type="match status" value="1"/>
</dbReference>
<dbReference type="PROSITE" id="PS50931">
    <property type="entry name" value="HTH_LYSR"/>
    <property type="match status" value="1"/>
</dbReference>
<evidence type="ECO:0000256" key="2">
    <source>
        <dbReference type="ARBA" id="ARBA00023015"/>
    </source>
</evidence>
<dbReference type="PRINTS" id="PR00039">
    <property type="entry name" value="HTHLYSR"/>
</dbReference>
<dbReference type="GO" id="GO:0000976">
    <property type="term" value="F:transcription cis-regulatory region binding"/>
    <property type="evidence" value="ECO:0007669"/>
    <property type="project" value="TreeGrafter"/>
</dbReference>
<keyword evidence="3" id="KW-0238">DNA-binding</keyword>
<dbReference type="SUPFAM" id="SSF53850">
    <property type="entry name" value="Periplasmic binding protein-like II"/>
    <property type="match status" value="1"/>
</dbReference>
<dbReference type="PANTHER" id="PTHR30126:SF39">
    <property type="entry name" value="HTH-TYPE TRANSCRIPTIONAL REGULATOR CYSL"/>
    <property type="match status" value="1"/>
</dbReference>
<dbReference type="AlphaFoldDB" id="A0A6B9GBW6"/>
<feature type="domain" description="HTH lysR-type" evidence="5">
    <location>
        <begin position="1"/>
        <end position="58"/>
    </location>
</feature>
<dbReference type="Gene3D" id="1.10.10.10">
    <property type="entry name" value="Winged helix-like DNA-binding domain superfamily/Winged helix DNA-binding domain"/>
    <property type="match status" value="1"/>
</dbReference>
<dbReference type="SUPFAM" id="SSF46785">
    <property type="entry name" value="Winged helix' DNA-binding domain"/>
    <property type="match status" value="1"/>
</dbReference>
<dbReference type="InterPro" id="IPR000847">
    <property type="entry name" value="LysR_HTH_N"/>
</dbReference>
<evidence type="ECO:0000313" key="6">
    <source>
        <dbReference type="EMBL" id="QGY32830.1"/>
    </source>
</evidence>
<keyword evidence="2" id="KW-0805">Transcription regulation</keyword>
<evidence type="ECO:0000256" key="4">
    <source>
        <dbReference type="ARBA" id="ARBA00023163"/>
    </source>
</evidence>
<reference evidence="6 7" key="1">
    <citation type="submission" date="2017-11" db="EMBL/GenBank/DDBJ databases">
        <title>Genome sequence of Pantoea cypripedii NE1.</title>
        <authorList>
            <person name="Nascimento F.X."/>
        </authorList>
    </citation>
    <scope>NUCLEOTIDE SEQUENCE [LARGE SCALE GENOMIC DNA]</scope>
    <source>
        <strain evidence="6 7">NE1</strain>
        <plasmid evidence="7">pne1b</plasmid>
    </source>
</reference>
<dbReference type="InterPro" id="IPR005119">
    <property type="entry name" value="LysR_subst-bd"/>
</dbReference>
<dbReference type="Gene3D" id="3.40.190.10">
    <property type="entry name" value="Periplasmic binding protein-like II"/>
    <property type="match status" value="2"/>
</dbReference>
<evidence type="ECO:0000256" key="3">
    <source>
        <dbReference type="ARBA" id="ARBA00023125"/>
    </source>
</evidence>
<keyword evidence="6" id="KW-0614">Plasmid</keyword>
<dbReference type="RefSeq" id="WP_208718723.1">
    <property type="nucleotide sequence ID" value="NZ_CP024770.1"/>
</dbReference>
<dbReference type="Pfam" id="PF03466">
    <property type="entry name" value="LysR_substrate"/>
    <property type="match status" value="1"/>
</dbReference>
<dbReference type="GO" id="GO:0003700">
    <property type="term" value="F:DNA-binding transcription factor activity"/>
    <property type="evidence" value="ECO:0007669"/>
    <property type="project" value="InterPro"/>
</dbReference>
<dbReference type="InterPro" id="IPR036390">
    <property type="entry name" value="WH_DNA-bd_sf"/>
</dbReference>
<gene>
    <name evidence="6" type="ORF">CUN67_28235</name>
</gene>
<dbReference type="CDD" id="cd05466">
    <property type="entry name" value="PBP2_LTTR_substrate"/>
    <property type="match status" value="1"/>
</dbReference>
<dbReference type="InterPro" id="IPR036388">
    <property type="entry name" value="WH-like_DNA-bd_sf"/>
</dbReference>
<dbReference type="Proteomes" id="UP000502005">
    <property type="component" value="Plasmid pNE1B"/>
</dbReference>
<geneLocation type="plasmid" evidence="7">
    <name>pne1b</name>
</geneLocation>
<keyword evidence="4" id="KW-0804">Transcription</keyword>
<evidence type="ECO:0000259" key="5">
    <source>
        <dbReference type="PROSITE" id="PS50931"/>
    </source>
</evidence>
<organism evidence="6 7">
    <name type="scientific">Pantoea cypripedii</name>
    <name type="common">Pectobacterium cypripedii</name>
    <name type="synonym">Erwinia cypripedii</name>
    <dbReference type="NCBI Taxonomy" id="55209"/>
    <lineage>
        <taxon>Bacteria</taxon>
        <taxon>Pseudomonadati</taxon>
        <taxon>Pseudomonadota</taxon>
        <taxon>Gammaproteobacteria</taxon>
        <taxon>Enterobacterales</taxon>
        <taxon>Erwiniaceae</taxon>
        <taxon>Pantoea</taxon>
    </lineage>
</organism>
<evidence type="ECO:0000313" key="7">
    <source>
        <dbReference type="Proteomes" id="UP000502005"/>
    </source>
</evidence>
<evidence type="ECO:0000256" key="1">
    <source>
        <dbReference type="ARBA" id="ARBA00009437"/>
    </source>
</evidence>